<reference evidence="1" key="1">
    <citation type="submission" date="2021-03" db="EMBL/GenBank/DDBJ databases">
        <title>Draft genome sequence of rust myrtle Austropuccinia psidii MF-1, a brazilian biotype.</title>
        <authorList>
            <person name="Quecine M.C."/>
            <person name="Pachon D.M.R."/>
            <person name="Bonatelli M.L."/>
            <person name="Correr F.H."/>
            <person name="Franceschini L.M."/>
            <person name="Leite T.F."/>
            <person name="Margarido G.R.A."/>
            <person name="Almeida C.A."/>
            <person name="Ferrarezi J.A."/>
            <person name="Labate C.A."/>
        </authorList>
    </citation>
    <scope>NUCLEOTIDE SEQUENCE</scope>
    <source>
        <strain evidence="1">MF-1</strain>
    </source>
</reference>
<accession>A0A9Q3BX59</accession>
<sequence>MYNQGPLEEFVNEFKEGQFSADLTSKQKLSLINLLRKNRPEFTIGEEPFGKISHHDIEICLHVERPYPPMLRTPPYPESLESRKEIEKHIKALQDVNVIVITTSQG</sequence>
<evidence type="ECO:0000313" key="2">
    <source>
        <dbReference type="Proteomes" id="UP000765509"/>
    </source>
</evidence>
<keyword evidence="2" id="KW-1185">Reference proteome</keyword>
<comment type="caution">
    <text evidence="1">The sequence shown here is derived from an EMBL/GenBank/DDBJ whole genome shotgun (WGS) entry which is preliminary data.</text>
</comment>
<name>A0A9Q3BX59_9BASI</name>
<dbReference type="Proteomes" id="UP000765509">
    <property type="component" value="Unassembled WGS sequence"/>
</dbReference>
<dbReference type="EMBL" id="AVOT02003641">
    <property type="protein sequence ID" value="MBW0474134.1"/>
    <property type="molecule type" value="Genomic_DNA"/>
</dbReference>
<proteinExistence type="predicted"/>
<protein>
    <submittedName>
        <fullName evidence="1">Uncharacterized protein</fullName>
    </submittedName>
</protein>
<organism evidence="1 2">
    <name type="scientific">Austropuccinia psidii MF-1</name>
    <dbReference type="NCBI Taxonomy" id="1389203"/>
    <lineage>
        <taxon>Eukaryota</taxon>
        <taxon>Fungi</taxon>
        <taxon>Dikarya</taxon>
        <taxon>Basidiomycota</taxon>
        <taxon>Pucciniomycotina</taxon>
        <taxon>Pucciniomycetes</taxon>
        <taxon>Pucciniales</taxon>
        <taxon>Sphaerophragmiaceae</taxon>
        <taxon>Austropuccinia</taxon>
    </lineage>
</organism>
<gene>
    <name evidence="1" type="ORF">O181_013849</name>
</gene>
<evidence type="ECO:0000313" key="1">
    <source>
        <dbReference type="EMBL" id="MBW0474134.1"/>
    </source>
</evidence>
<dbReference type="AlphaFoldDB" id="A0A9Q3BX59"/>